<comment type="similarity">
    <text evidence="1">Belongs to the short-chain dehydrogenases/reductases (SDR) family.</text>
</comment>
<evidence type="ECO:0000256" key="2">
    <source>
        <dbReference type="ARBA" id="ARBA00023002"/>
    </source>
</evidence>
<evidence type="ECO:0000313" key="4">
    <source>
        <dbReference type="Proteomes" id="UP001144396"/>
    </source>
</evidence>
<reference evidence="3" key="1">
    <citation type="submission" date="2022-12" db="EMBL/GenBank/DDBJ databases">
        <title>Reference genome sequencing for broad-spectrum identification of bacterial and archaeal isolates by mass spectrometry.</title>
        <authorList>
            <person name="Sekiguchi Y."/>
            <person name="Tourlousse D.M."/>
        </authorList>
    </citation>
    <scope>NUCLEOTIDE SEQUENCE</scope>
    <source>
        <strain evidence="3">14</strain>
    </source>
</reference>
<dbReference type="RefSeq" id="WP_281882543.1">
    <property type="nucleotide sequence ID" value="NZ_BSDP01000001.1"/>
</dbReference>
<dbReference type="PANTHER" id="PTHR24321:SF8">
    <property type="entry name" value="ESTRADIOL 17-BETA-DEHYDROGENASE 8-RELATED"/>
    <property type="match status" value="1"/>
</dbReference>
<keyword evidence="2" id="KW-0560">Oxidoreductase</keyword>
<gene>
    <name evidence="3" type="ORF">ARHIZOSPH14_07770</name>
</gene>
<dbReference type="Gene3D" id="3.40.50.720">
    <property type="entry name" value="NAD(P)-binding Rossmann-like Domain"/>
    <property type="match status" value="1"/>
</dbReference>
<dbReference type="PRINTS" id="PR00081">
    <property type="entry name" value="GDHRDH"/>
</dbReference>
<dbReference type="Pfam" id="PF13561">
    <property type="entry name" value="adh_short_C2"/>
    <property type="match status" value="1"/>
</dbReference>
<name>A0A9W6FNK7_9MICO</name>
<dbReference type="PANTHER" id="PTHR24321">
    <property type="entry name" value="DEHYDROGENASES, SHORT CHAIN"/>
    <property type="match status" value="1"/>
</dbReference>
<dbReference type="InterPro" id="IPR020904">
    <property type="entry name" value="Sc_DH/Rdtase_CS"/>
</dbReference>
<sequence>MTYAGLSGKVAIVTGGTGGIGSAVVARLSAAGARLVVVDLDEDRARAAADALDGEAIGVGADVSTEEGVDAYMTAALEAFGSADLHHLNAGIAGTPAVQLTDADANEWDAVMAVNLRGPFLGTRAALRHFAASGTTGSIVVTASIASLRGAADLLAYTTSKHGVIGLVHGAAVYAGPIGVRVNAVAPGIVPTPIFGQKGIDDMVKRAGTSPLRRAGEPDEVAAAVAFLLSEDSSYVTGSVLSVDGGAHVQNTNRYGGGAGLWDTEPVDRGIFDVFGK</sequence>
<dbReference type="EMBL" id="BSDP01000001">
    <property type="protein sequence ID" value="GLI26535.1"/>
    <property type="molecule type" value="Genomic_DNA"/>
</dbReference>
<protein>
    <submittedName>
        <fullName evidence="3">Short-chain dehydrogenase</fullName>
    </submittedName>
</protein>
<dbReference type="Proteomes" id="UP001144396">
    <property type="component" value="Unassembled WGS sequence"/>
</dbReference>
<dbReference type="FunFam" id="3.40.50.720:FF:000084">
    <property type="entry name" value="Short-chain dehydrogenase reductase"/>
    <property type="match status" value="1"/>
</dbReference>
<dbReference type="PROSITE" id="PS00061">
    <property type="entry name" value="ADH_SHORT"/>
    <property type="match status" value="1"/>
</dbReference>
<accession>A0A9W6FNK7</accession>
<comment type="caution">
    <text evidence="3">The sequence shown here is derived from an EMBL/GenBank/DDBJ whole genome shotgun (WGS) entry which is preliminary data.</text>
</comment>
<dbReference type="InterPro" id="IPR002347">
    <property type="entry name" value="SDR_fam"/>
</dbReference>
<proteinExistence type="inferred from homology"/>
<dbReference type="GO" id="GO:0016491">
    <property type="term" value="F:oxidoreductase activity"/>
    <property type="evidence" value="ECO:0007669"/>
    <property type="project" value="UniProtKB-KW"/>
</dbReference>
<evidence type="ECO:0000313" key="3">
    <source>
        <dbReference type="EMBL" id="GLI26535.1"/>
    </source>
</evidence>
<organism evidence="3 4">
    <name type="scientific">Agromyces rhizosphaerae</name>
    <dbReference type="NCBI Taxonomy" id="88374"/>
    <lineage>
        <taxon>Bacteria</taxon>
        <taxon>Bacillati</taxon>
        <taxon>Actinomycetota</taxon>
        <taxon>Actinomycetes</taxon>
        <taxon>Micrococcales</taxon>
        <taxon>Microbacteriaceae</taxon>
        <taxon>Agromyces</taxon>
    </lineage>
</organism>
<dbReference type="SUPFAM" id="SSF51735">
    <property type="entry name" value="NAD(P)-binding Rossmann-fold domains"/>
    <property type="match status" value="1"/>
</dbReference>
<evidence type="ECO:0000256" key="1">
    <source>
        <dbReference type="ARBA" id="ARBA00006484"/>
    </source>
</evidence>
<dbReference type="AlphaFoldDB" id="A0A9W6FNK7"/>
<dbReference type="CDD" id="cd05233">
    <property type="entry name" value="SDR_c"/>
    <property type="match status" value="1"/>
</dbReference>
<dbReference type="InterPro" id="IPR036291">
    <property type="entry name" value="NAD(P)-bd_dom_sf"/>
</dbReference>
<keyword evidence="4" id="KW-1185">Reference proteome</keyword>